<organism evidence="1 2">
    <name type="scientific">Streptomyces huasconensis</name>
    <dbReference type="NCBI Taxonomy" id="1854574"/>
    <lineage>
        <taxon>Bacteria</taxon>
        <taxon>Bacillati</taxon>
        <taxon>Actinomycetota</taxon>
        <taxon>Actinomycetes</taxon>
        <taxon>Kitasatosporales</taxon>
        <taxon>Streptomycetaceae</taxon>
        <taxon>Streptomyces</taxon>
    </lineage>
</organism>
<evidence type="ECO:0000313" key="1">
    <source>
        <dbReference type="EMBL" id="MEW2365601.1"/>
    </source>
</evidence>
<dbReference type="EMBL" id="JBEYRS010000012">
    <property type="protein sequence ID" value="MEW2365601.1"/>
    <property type="molecule type" value="Genomic_DNA"/>
</dbReference>
<proteinExistence type="predicted"/>
<protein>
    <submittedName>
        <fullName evidence="1">Uncharacterized protein</fullName>
    </submittedName>
</protein>
<reference evidence="1 2" key="1">
    <citation type="submission" date="2024-06" db="EMBL/GenBank/DDBJ databases">
        <title>The Natural Products Discovery Center: Release of the First 8490 Sequenced Strains for Exploring Actinobacteria Biosynthetic Diversity.</title>
        <authorList>
            <person name="Kalkreuter E."/>
            <person name="Kautsar S.A."/>
            <person name="Yang D."/>
            <person name="Bader C.D."/>
            <person name="Teijaro C.N."/>
            <person name="Fluegel L."/>
            <person name="Davis C.M."/>
            <person name="Simpson J.R."/>
            <person name="Lauterbach L."/>
            <person name="Steele A.D."/>
            <person name="Gui C."/>
            <person name="Meng S."/>
            <person name="Li G."/>
            <person name="Viehrig K."/>
            <person name="Ye F."/>
            <person name="Su P."/>
            <person name="Kiefer A.F."/>
            <person name="Nichols A."/>
            <person name="Cepeda A.J."/>
            <person name="Yan W."/>
            <person name="Fan B."/>
            <person name="Jiang Y."/>
            <person name="Adhikari A."/>
            <person name="Zheng C.-J."/>
            <person name="Schuster L."/>
            <person name="Cowan T.M."/>
            <person name="Smanski M.J."/>
            <person name="Chevrette M.G."/>
            <person name="De Carvalho L.P.S."/>
            <person name="Shen B."/>
        </authorList>
    </citation>
    <scope>NUCLEOTIDE SEQUENCE [LARGE SCALE GENOMIC DNA]</scope>
    <source>
        <strain evidence="1 2">NPDC047833</strain>
    </source>
</reference>
<dbReference type="Proteomes" id="UP001553843">
    <property type="component" value="Unassembled WGS sequence"/>
</dbReference>
<keyword evidence="2" id="KW-1185">Reference proteome</keyword>
<accession>A0ABV3M305</accession>
<name>A0ABV3M305_9ACTN</name>
<sequence>MLTLKIQQMTIDGHPYRCPECASEAFTLDGTGWIDALPVRGNCWQSHSWEEPLISLGDLRRIQAASTGRRRPTDEDTFEIVIGGAVLAGTLHPEITVEDVKQAGGLYWRRIVKPAVRRRKRAAIRAAKAPIKKAAAAISDRGSDAVAHAKAAAIGAAWGLQTGEPDPDYQPEPINACAACDGKGRHDIDSRIHATTRVRCAVCTGTGEID</sequence>
<comment type="caution">
    <text evidence="1">The sequence shown here is derived from an EMBL/GenBank/DDBJ whole genome shotgun (WGS) entry which is preliminary data.</text>
</comment>
<gene>
    <name evidence="1" type="ORF">AB0887_27080</name>
</gene>
<dbReference type="RefSeq" id="WP_359780829.1">
    <property type="nucleotide sequence ID" value="NZ_JBEYRR010000008.1"/>
</dbReference>
<evidence type="ECO:0000313" key="2">
    <source>
        <dbReference type="Proteomes" id="UP001553843"/>
    </source>
</evidence>